<dbReference type="AlphaFoldDB" id="A0AAV6UC42"/>
<feature type="compositionally biased region" description="Polar residues" evidence="2">
    <location>
        <begin position="288"/>
        <end position="312"/>
    </location>
</feature>
<sequence>MFWEAVLCCPVRCLFKIQKMDNIAVFLTKDLKKLMKNKKIIFMGDSNIRAIYKDFLCLMKDDRIIPDRNLRAKLEDSVFGDRLLNRGEKTNARVYREERRSTQCHVNVYFYFITKVFDEYVEDVLSRLRRGVRPDVLIVNSFLWDISRWGADGVDTYKRNLNHLMDRLQSLVPDCLVIWMTTPPLSKNIRGGFLIPDLEFLKYSLRFHVLEGNNFASEVVINHGFDVVDAHYHLQHQIHRRADDGVHWKPKAVRFILNLLLSHISVAFNVPLPNHGPPQVTDDETQESGDQAATASTSAGDQQAAASTSGTY</sequence>
<proteinExistence type="inferred from homology"/>
<organism evidence="3 4">
    <name type="scientific">Oedothorax gibbosus</name>
    <dbReference type="NCBI Taxonomy" id="931172"/>
    <lineage>
        <taxon>Eukaryota</taxon>
        <taxon>Metazoa</taxon>
        <taxon>Ecdysozoa</taxon>
        <taxon>Arthropoda</taxon>
        <taxon>Chelicerata</taxon>
        <taxon>Arachnida</taxon>
        <taxon>Araneae</taxon>
        <taxon>Araneomorphae</taxon>
        <taxon>Entelegynae</taxon>
        <taxon>Araneoidea</taxon>
        <taxon>Linyphiidae</taxon>
        <taxon>Erigoninae</taxon>
        <taxon>Oedothorax</taxon>
    </lineage>
</organism>
<evidence type="ECO:0000256" key="1">
    <source>
        <dbReference type="ARBA" id="ARBA00037957"/>
    </source>
</evidence>
<dbReference type="PANTHER" id="PTHR14469">
    <property type="entry name" value="SARCOMA ANTIGEN NY-SAR-23"/>
    <property type="match status" value="1"/>
</dbReference>
<feature type="region of interest" description="Disordered" evidence="2">
    <location>
        <begin position="275"/>
        <end position="312"/>
    </location>
</feature>
<evidence type="ECO:0000313" key="3">
    <source>
        <dbReference type="EMBL" id="KAG8181273.1"/>
    </source>
</evidence>
<gene>
    <name evidence="3" type="ORF">JTE90_022211</name>
</gene>
<dbReference type="EMBL" id="JAFNEN010000523">
    <property type="protein sequence ID" value="KAG8181273.1"/>
    <property type="molecule type" value="Genomic_DNA"/>
</dbReference>
<evidence type="ECO:0000256" key="2">
    <source>
        <dbReference type="SAM" id="MobiDB-lite"/>
    </source>
</evidence>
<dbReference type="Gene3D" id="3.40.50.1110">
    <property type="entry name" value="SGNH hydrolase"/>
    <property type="match status" value="1"/>
</dbReference>
<protein>
    <recommendedName>
        <fullName evidence="5">Family with sequence similarity 113</fullName>
    </recommendedName>
</protein>
<comment type="caution">
    <text evidence="3">The sequence shown here is derived from an EMBL/GenBank/DDBJ whole genome shotgun (WGS) entry which is preliminary data.</text>
</comment>
<dbReference type="PANTHER" id="PTHR14469:SF0">
    <property type="entry name" value="FAMILY WITH SEQUENCE SIMILARITY 113"/>
    <property type="match status" value="1"/>
</dbReference>
<dbReference type="Proteomes" id="UP000827092">
    <property type="component" value="Unassembled WGS sequence"/>
</dbReference>
<name>A0AAV6UC42_9ARAC</name>
<comment type="similarity">
    <text evidence="1">Belongs to the PC-esterase family.</text>
</comment>
<dbReference type="SUPFAM" id="SSF52266">
    <property type="entry name" value="SGNH hydrolase"/>
    <property type="match status" value="1"/>
</dbReference>
<keyword evidence="4" id="KW-1185">Reference proteome</keyword>
<dbReference type="InterPro" id="IPR036514">
    <property type="entry name" value="SGNH_hydro_sf"/>
</dbReference>
<evidence type="ECO:0008006" key="5">
    <source>
        <dbReference type="Google" id="ProtNLM"/>
    </source>
</evidence>
<accession>A0AAV6UC42</accession>
<evidence type="ECO:0000313" key="4">
    <source>
        <dbReference type="Proteomes" id="UP000827092"/>
    </source>
</evidence>
<reference evidence="3 4" key="1">
    <citation type="journal article" date="2022" name="Nat. Ecol. Evol.">
        <title>A masculinizing supergene underlies an exaggerated male reproductive morph in a spider.</title>
        <authorList>
            <person name="Hendrickx F."/>
            <person name="De Corte Z."/>
            <person name="Sonet G."/>
            <person name="Van Belleghem S.M."/>
            <person name="Kostlbacher S."/>
            <person name="Vangestel C."/>
        </authorList>
    </citation>
    <scope>NUCLEOTIDE SEQUENCE [LARGE SCALE GENOMIC DNA]</scope>
    <source>
        <strain evidence="3">W744_W776</strain>
    </source>
</reference>